<evidence type="ECO:0000256" key="3">
    <source>
        <dbReference type="ARBA" id="ARBA00022563"/>
    </source>
</evidence>
<dbReference type="AlphaFoldDB" id="A0A1F4XLQ3"/>
<feature type="domain" description="Tetrahydrofolate dehydrogenase/cyclohydrolase catalytic" evidence="12">
    <location>
        <begin position="4"/>
        <end position="118"/>
    </location>
</feature>
<protein>
    <recommendedName>
        <fullName evidence="11">Bifunctional protein FolD</fullName>
    </recommendedName>
    <domain>
        <recommendedName>
            <fullName evidence="11">Methylenetetrahydrofolate dehydrogenase</fullName>
            <ecNumber evidence="11">1.5.1.5</ecNumber>
        </recommendedName>
    </domain>
    <domain>
        <recommendedName>
            <fullName evidence="11">Methenyltetrahydrofolate cyclohydrolase</fullName>
            <ecNumber evidence="11">3.5.4.9</ecNumber>
        </recommendedName>
    </domain>
</protein>
<evidence type="ECO:0000256" key="7">
    <source>
        <dbReference type="ARBA" id="ARBA00023002"/>
    </source>
</evidence>
<dbReference type="InterPro" id="IPR020631">
    <property type="entry name" value="THF_DH/CycHdrlase_NAD-bd_dom"/>
</dbReference>
<dbReference type="InterPro" id="IPR036291">
    <property type="entry name" value="NAD(P)-bd_dom_sf"/>
</dbReference>
<dbReference type="GO" id="GO:0035999">
    <property type="term" value="P:tetrahydrofolate interconversion"/>
    <property type="evidence" value="ECO:0007669"/>
    <property type="project" value="UniProtKB-UniRule"/>
</dbReference>
<gene>
    <name evidence="11" type="primary">folD</name>
    <name evidence="14" type="ORF">A2788_02675</name>
</gene>
<evidence type="ECO:0000256" key="2">
    <source>
        <dbReference type="ARBA" id="ARBA00011738"/>
    </source>
</evidence>
<dbReference type="GO" id="GO:0005829">
    <property type="term" value="C:cytosol"/>
    <property type="evidence" value="ECO:0007669"/>
    <property type="project" value="TreeGrafter"/>
</dbReference>
<dbReference type="PRINTS" id="PR00085">
    <property type="entry name" value="THFDHDRGNASE"/>
</dbReference>
<dbReference type="InterPro" id="IPR046346">
    <property type="entry name" value="Aminoacid_DH-like_N_sf"/>
</dbReference>
<evidence type="ECO:0000259" key="13">
    <source>
        <dbReference type="Pfam" id="PF02882"/>
    </source>
</evidence>
<evidence type="ECO:0000256" key="10">
    <source>
        <dbReference type="ARBA" id="ARBA00023268"/>
    </source>
</evidence>
<keyword evidence="11" id="KW-0028">Amino-acid biosynthesis</keyword>
<evidence type="ECO:0000256" key="6">
    <source>
        <dbReference type="ARBA" id="ARBA00022857"/>
    </source>
</evidence>
<dbReference type="GO" id="GO:0006164">
    <property type="term" value="P:purine nucleotide biosynthetic process"/>
    <property type="evidence" value="ECO:0007669"/>
    <property type="project" value="UniProtKB-KW"/>
</dbReference>
<dbReference type="GO" id="GO:0004477">
    <property type="term" value="F:methenyltetrahydrofolate cyclohydrolase activity"/>
    <property type="evidence" value="ECO:0007669"/>
    <property type="project" value="UniProtKB-UniRule"/>
</dbReference>
<comment type="caution">
    <text evidence="14">The sequence shown here is derived from an EMBL/GenBank/DDBJ whole genome shotgun (WGS) entry which is preliminary data.</text>
</comment>
<comment type="catalytic activity">
    <reaction evidence="11">
        <text>(6R)-5,10-methylene-5,6,7,8-tetrahydrofolate + NADP(+) = (6R)-5,10-methenyltetrahydrofolate + NADPH</text>
        <dbReference type="Rhea" id="RHEA:22812"/>
        <dbReference type="ChEBI" id="CHEBI:15636"/>
        <dbReference type="ChEBI" id="CHEBI:57455"/>
        <dbReference type="ChEBI" id="CHEBI:57783"/>
        <dbReference type="ChEBI" id="CHEBI:58349"/>
        <dbReference type="EC" id="1.5.1.5"/>
    </reaction>
</comment>
<proteinExistence type="inferred from homology"/>
<dbReference type="GO" id="GO:0009086">
    <property type="term" value="P:methionine biosynthetic process"/>
    <property type="evidence" value="ECO:0007669"/>
    <property type="project" value="UniProtKB-KW"/>
</dbReference>
<comment type="subunit">
    <text evidence="2 11">Homodimer.</text>
</comment>
<evidence type="ECO:0000256" key="4">
    <source>
        <dbReference type="ARBA" id="ARBA00022755"/>
    </source>
</evidence>
<keyword evidence="4 11" id="KW-0658">Purine biosynthesis</keyword>
<dbReference type="HAMAP" id="MF_01576">
    <property type="entry name" value="THF_DHG_CYH"/>
    <property type="match status" value="1"/>
</dbReference>
<dbReference type="Pfam" id="PF00763">
    <property type="entry name" value="THF_DHG_CYH"/>
    <property type="match status" value="1"/>
</dbReference>
<dbReference type="FunFam" id="3.40.50.10860:FF:000005">
    <property type="entry name" value="C-1-tetrahydrofolate synthase, cytoplasmic, putative"/>
    <property type="match status" value="1"/>
</dbReference>
<evidence type="ECO:0000256" key="5">
    <source>
        <dbReference type="ARBA" id="ARBA00022801"/>
    </source>
</evidence>
<dbReference type="SUPFAM" id="SSF53223">
    <property type="entry name" value="Aminoacid dehydrogenase-like, N-terminal domain"/>
    <property type="match status" value="1"/>
</dbReference>
<dbReference type="InterPro" id="IPR000672">
    <property type="entry name" value="THF_DH/CycHdrlase"/>
</dbReference>
<comment type="pathway">
    <text evidence="1 11">One-carbon metabolism; tetrahydrofolate interconversion.</text>
</comment>
<dbReference type="PANTHER" id="PTHR48099:SF5">
    <property type="entry name" value="C-1-TETRAHYDROFOLATE SYNTHASE, CYTOPLASMIC"/>
    <property type="match status" value="1"/>
</dbReference>
<feature type="binding site" evidence="11">
    <location>
        <begin position="167"/>
        <end position="169"/>
    </location>
    <ligand>
        <name>NADP(+)</name>
        <dbReference type="ChEBI" id="CHEBI:58349"/>
    </ligand>
</feature>
<dbReference type="UniPathway" id="UPA00193"/>
<comment type="caution">
    <text evidence="11">Lacks conserved residue(s) required for the propagation of feature annotation.</text>
</comment>
<evidence type="ECO:0000256" key="8">
    <source>
        <dbReference type="ARBA" id="ARBA00023102"/>
    </source>
</evidence>
<sequence length="291" mass="31540">MKSLAGEPVAEQIYGRIKKGAAALKRAGLIPYLVVFQVGDLAASSFYIKRKKEACKSLGFKFEHIKCSKNISEAELIMLIDQKSKNKEVHGMILQLPLPGHLNQEEIVKHIDPSKDLDGLHPFNQGLLIQEGDNWDRLKAPAARAVIEILNFYGYNKLKSKRVVVIGASALFGLPLALYCTRAEATVTICQKSTHHLARHTKEAKFVLSAAGYPGLLKPNMVAKNVVIIDGGFSQDKQGKLVGDVSKRGDWHDAQAISPVPGGVGRVTVACLLENLVKATEAAKVLAGSGK</sequence>
<dbReference type="Pfam" id="PF02882">
    <property type="entry name" value="THF_DHG_CYH_C"/>
    <property type="match status" value="1"/>
</dbReference>
<evidence type="ECO:0000256" key="11">
    <source>
        <dbReference type="HAMAP-Rule" id="MF_01576"/>
    </source>
</evidence>
<dbReference type="Gene3D" id="3.40.50.720">
    <property type="entry name" value="NAD(P)-binding Rossmann-like Domain"/>
    <property type="match status" value="1"/>
</dbReference>
<evidence type="ECO:0000256" key="1">
    <source>
        <dbReference type="ARBA" id="ARBA00004777"/>
    </source>
</evidence>
<dbReference type="SUPFAM" id="SSF51735">
    <property type="entry name" value="NAD(P)-binding Rossmann-fold domains"/>
    <property type="match status" value="1"/>
</dbReference>
<dbReference type="Proteomes" id="UP000177521">
    <property type="component" value="Unassembled WGS sequence"/>
</dbReference>
<evidence type="ECO:0000313" key="15">
    <source>
        <dbReference type="Proteomes" id="UP000177521"/>
    </source>
</evidence>
<comment type="catalytic activity">
    <reaction evidence="11">
        <text>(6R)-5,10-methenyltetrahydrofolate + H2O = (6R)-10-formyltetrahydrofolate + H(+)</text>
        <dbReference type="Rhea" id="RHEA:23700"/>
        <dbReference type="ChEBI" id="CHEBI:15377"/>
        <dbReference type="ChEBI" id="CHEBI:15378"/>
        <dbReference type="ChEBI" id="CHEBI:57455"/>
        <dbReference type="ChEBI" id="CHEBI:195366"/>
        <dbReference type="EC" id="3.5.4.9"/>
    </reaction>
</comment>
<dbReference type="GO" id="GO:0000105">
    <property type="term" value="P:L-histidine biosynthetic process"/>
    <property type="evidence" value="ECO:0007669"/>
    <property type="project" value="UniProtKB-KW"/>
</dbReference>
<accession>A0A1F4XLQ3</accession>
<keyword evidence="9 11" id="KW-0486">Methionine biosynthesis</keyword>
<keyword evidence="7 11" id="KW-0560">Oxidoreductase</keyword>
<evidence type="ECO:0000259" key="12">
    <source>
        <dbReference type="Pfam" id="PF00763"/>
    </source>
</evidence>
<reference evidence="14 15" key="1">
    <citation type="journal article" date="2016" name="Nat. Commun.">
        <title>Thousands of microbial genomes shed light on interconnected biogeochemical processes in an aquifer system.</title>
        <authorList>
            <person name="Anantharaman K."/>
            <person name="Brown C.T."/>
            <person name="Hug L.A."/>
            <person name="Sharon I."/>
            <person name="Castelle C.J."/>
            <person name="Probst A.J."/>
            <person name="Thomas B.C."/>
            <person name="Singh A."/>
            <person name="Wilkins M.J."/>
            <person name="Karaoz U."/>
            <person name="Brodie E.L."/>
            <person name="Williams K.H."/>
            <person name="Hubbard S.S."/>
            <person name="Banfield J.F."/>
        </authorList>
    </citation>
    <scope>NUCLEOTIDE SEQUENCE [LARGE SCALE GENOMIC DNA]</scope>
</reference>
<keyword evidence="6 11" id="KW-0521">NADP</keyword>
<keyword evidence="5 11" id="KW-0378">Hydrolase</keyword>
<name>A0A1F4XLQ3_9BACT</name>
<keyword evidence="10 11" id="KW-0511">Multifunctional enzyme</keyword>
<dbReference type="InterPro" id="IPR020630">
    <property type="entry name" value="THF_DH/CycHdrlase_cat_dom"/>
</dbReference>
<dbReference type="EC" id="1.5.1.5" evidence="11"/>
<comment type="function">
    <text evidence="11">Catalyzes the oxidation of 5,10-methylenetetrahydrofolate to 5,10-methenyltetrahydrofolate and then the hydrolysis of 5,10-methenyltetrahydrofolate to 10-formyltetrahydrofolate.</text>
</comment>
<dbReference type="GO" id="GO:0004488">
    <property type="term" value="F:methylenetetrahydrofolate dehydrogenase (NADP+) activity"/>
    <property type="evidence" value="ECO:0007669"/>
    <property type="project" value="UniProtKB-UniRule"/>
</dbReference>
<feature type="domain" description="Tetrahydrofolate dehydrogenase/cyclohydrolase NAD(P)-binding" evidence="13">
    <location>
        <begin position="142"/>
        <end position="282"/>
    </location>
</feature>
<dbReference type="EMBL" id="MEWS01000012">
    <property type="protein sequence ID" value="OGC82682.1"/>
    <property type="molecule type" value="Genomic_DNA"/>
</dbReference>
<evidence type="ECO:0000256" key="9">
    <source>
        <dbReference type="ARBA" id="ARBA00023167"/>
    </source>
</evidence>
<keyword evidence="3 11" id="KW-0554">One-carbon metabolism</keyword>
<evidence type="ECO:0000313" key="14">
    <source>
        <dbReference type="EMBL" id="OGC82682.1"/>
    </source>
</evidence>
<comment type="similarity">
    <text evidence="11">Belongs to the tetrahydrofolate dehydrogenase/cyclohydrolase family.</text>
</comment>
<organism evidence="14 15">
    <name type="scientific">Candidatus Abawacabacteria bacterium RIFCSPHIGHO2_01_FULL_46_8</name>
    <dbReference type="NCBI Taxonomy" id="1817815"/>
    <lineage>
        <taxon>Bacteria</taxon>
        <taxon>Candidatus Abawacaibacteriota</taxon>
    </lineage>
</organism>
<dbReference type="Gene3D" id="3.40.50.10860">
    <property type="entry name" value="Leucine Dehydrogenase, chain A, domain 1"/>
    <property type="match status" value="1"/>
</dbReference>
<dbReference type="PANTHER" id="PTHR48099">
    <property type="entry name" value="C-1-TETRAHYDROFOLATE SYNTHASE, CYTOPLASMIC-RELATED"/>
    <property type="match status" value="1"/>
</dbReference>
<keyword evidence="8 11" id="KW-0368">Histidine biosynthesis</keyword>
<dbReference type="EC" id="3.5.4.9" evidence="11"/>